<reference evidence="2 3" key="1">
    <citation type="submission" date="2018-11" db="EMBL/GenBank/DDBJ databases">
        <title>Complete genome sequence of Nocardioides baekrokdamisoli strain KCTC 39748.</title>
        <authorList>
            <person name="Kang S.W."/>
            <person name="Lee K.C."/>
            <person name="Kim K.K."/>
            <person name="Kim J.S."/>
            <person name="Kim D.S."/>
            <person name="Ko S.H."/>
            <person name="Yang S.H."/>
            <person name="Shin Y.K."/>
            <person name="Lee J.S."/>
        </authorList>
    </citation>
    <scope>NUCLEOTIDE SEQUENCE [LARGE SCALE GENOMIC DNA]</scope>
    <source>
        <strain evidence="2 3">KCTC 39748</strain>
    </source>
</reference>
<sequence length="99" mass="11123">MLAPGASDAGSLTASGARIQERTHDNDDSPDNCRSRSCGSRPRARRLRFEHPIEFEYAGGAEHVRRIAHHERQSVDDPDTDTDYSVRPALHEQHPGHQR</sequence>
<evidence type="ECO:0000256" key="1">
    <source>
        <dbReference type="SAM" id="MobiDB-lite"/>
    </source>
</evidence>
<evidence type="ECO:0000313" key="2">
    <source>
        <dbReference type="EMBL" id="BBH18635.1"/>
    </source>
</evidence>
<name>A0A3G9IRP2_9ACTN</name>
<proteinExistence type="predicted"/>
<feature type="compositionally biased region" description="Basic and acidic residues" evidence="1">
    <location>
        <begin position="89"/>
        <end position="99"/>
    </location>
</feature>
<dbReference type="KEGG" id="nbe:Back2_29220"/>
<accession>A0A3G9IRP2</accession>
<evidence type="ECO:0000313" key="3">
    <source>
        <dbReference type="Proteomes" id="UP000271573"/>
    </source>
</evidence>
<feature type="compositionally biased region" description="Basic and acidic residues" evidence="1">
    <location>
        <begin position="65"/>
        <end position="75"/>
    </location>
</feature>
<feature type="region of interest" description="Disordered" evidence="1">
    <location>
        <begin position="1"/>
        <end position="45"/>
    </location>
</feature>
<dbReference type="EMBL" id="AP019307">
    <property type="protein sequence ID" value="BBH18635.1"/>
    <property type="molecule type" value="Genomic_DNA"/>
</dbReference>
<gene>
    <name evidence="2" type="ORF">Back2_29220</name>
</gene>
<organism evidence="2 3">
    <name type="scientific">Nocardioides baekrokdamisoli</name>
    <dbReference type="NCBI Taxonomy" id="1804624"/>
    <lineage>
        <taxon>Bacteria</taxon>
        <taxon>Bacillati</taxon>
        <taxon>Actinomycetota</taxon>
        <taxon>Actinomycetes</taxon>
        <taxon>Propionibacteriales</taxon>
        <taxon>Nocardioidaceae</taxon>
        <taxon>Nocardioides</taxon>
    </lineage>
</organism>
<protein>
    <submittedName>
        <fullName evidence="2">Uncharacterized protein</fullName>
    </submittedName>
</protein>
<dbReference type="Proteomes" id="UP000271573">
    <property type="component" value="Chromosome"/>
</dbReference>
<feature type="compositionally biased region" description="Basic and acidic residues" evidence="1">
    <location>
        <begin position="19"/>
        <end position="34"/>
    </location>
</feature>
<dbReference type="AlphaFoldDB" id="A0A3G9IRP2"/>
<keyword evidence="3" id="KW-1185">Reference proteome</keyword>
<feature type="region of interest" description="Disordered" evidence="1">
    <location>
        <begin position="65"/>
        <end position="99"/>
    </location>
</feature>